<reference evidence="2 3" key="1">
    <citation type="journal article" date="2005" name="J. Bacteriol.">
        <title>Complete genome sequence and analysis of the multiresistant nosocomial pathogen Corynebacterium jeikeium K411, a lipid-requiring bacterium of the human skin flora.</title>
        <authorList>
            <person name="Tauch A."/>
            <person name="Kaiser O."/>
            <person name="Hain T."/>
            <person name="Goesmann A."/>
            <person name="Weisshaar B."/>
            <person name="Albersmeier A."/>
            <person name="Bekel T."/>
            <person name="Bischoff N."/>
            <person name="Brune I."/>
            <person name="Chakraborty T."/>
            <person name="Kalinowski J."/>
            <person name="Meyer F."/>
            <person name="Rupp O."/>
            <person name="Schneiker S."/>
            <person name="Viehoever P."/>
            <person name="Puehler A."/>
        </authorList>
    </citation>
    <scope>NUCLEOTIDE SEQUENCE [LARGE SCALE GENOMIC DNA]</scope>
    <source>
        <strain evidence="2 3">K411</strain>
    </source>
</reference>
<feature type="transmembrane region" description="Helical" evidence="1">
    <location>
        <begin position="71"/>
        <end position="89"/>
    </location>
</feature>
<dbReference type="HOGENOM" id="CLU_1048532_0_0_11"/>
<protein>
    <submittedName>
        <fullName evidence="2">Putative membrane protein</fullName>
    </submittedName>
</protein>
<dbReference type="AlphaFoldDB" id="Q4JWU3"/>
<dbReference type="KEGG" id="cjk:jk0555"/>
<keyword evidence="1" id="KW-0812">Transmembrane</keyword>
<name>Q4JWU3_CORJK</name>
<dbReference type="PATRIC" id="fig|306537.10.peg.567"/>
<gene>
    <name evidence="2" type="ordered locus">jk0555</name>
</gene>
<keyword evidence="1" id="KW-0472">Membrane</keyword>
<keyword evidence="1" id="KW-1133">Transmembrane helix</keyword>
<evidence type="ECO:0000256" key="1">
    <source>
        <dbReference type="SAM" id="Phobius"/>
    </source>
</evidence>
<keyword evidence="3" id="KW-1185">Reference proteome</keyword>
<feature type="transmembrane region" description="Helical" evidence="1">
    <location>
        <begin position="167"/>
        <end position="185"/>
    </location>
</feature>
<organism evidence="2 3">
    <name type="scientific">Corynebacterium jeikeium (strain K411)</name>
    <dbReference type="NCBI Taxonomy" id="306537"/>
    <lineage>
        <taxon>Bacteria</taxon>
        <taxon>Bacillati</taxon>
        <taxon>Actinomycetota</taxon>
        <taxon>Actinomycetes</taxon>
        <taxon>Mycobacteriales</taxon>
        <taxon>Corynebacteriaceae</taxon>
        <taxon>Corynebacterium</taxon>
    </lineage>
</organism>
<accession>Q4JWU3</accession>
<sequence>MPHRRCGHPICTPLSHIVSNPSDNPSDNAVFKCATVTLNAMPNPSSPSVAFDQTVLTDVQNGMRPSKAAQFVISLIFGLMMFILCAPITGPLPALGILVAAVLAGVVWWRYLRRGGVRGNDYSPMKSDAEAARTPFSWKEEGRLVLVLALVFGISQVANMFSSQGRWGFAAIAALITVGLMYWVVTLDAWRPTRYTDPEKLGREMRIEEPTEWLQAFLYCRRCVPGGLQILSDTLKEDLSRYGWTTRSANEALDKLVEQGKAVKIRELRSTDGARNWVTLTKEGSQDFQERHAG</sequence>
<dbReference type="eggNOG" id="ENOG5031ZBI">
    <property type="taxonomic scope" value="Bacteria"/>
</dbReference>
<dbReference type="EMBL" id="CR931997">
    <property type="protein sequence ID" value="CAI36714.1"/>
    <property type="molecule type" value="Genomic_DNA"/>
</dbReference>
<dbReference type="Proteomes" id="UP000000545">
    <property type="component" value="Chromosome"/>
</dbReference>
<evidence type="ECO:0000313" key="3">
    <source>
        <dbReference type="Proteomes" id="UP000000545"/>
    </source>
</evidence>
<proteinExistence type="predicted"/>
<feature type="transmembrane region" description="Helical" evidence="1">
    <location>
        <begin position="143"/>
        <end position="161"/>
    </location>
</feature>
<evidence type="ECO:0000313" key="2">
    <source>
        <dbReference type="EMBL" id="CAI36714.1"/>
    </source>
</evidence>
<feature type="transmembrane region" description="Helical" evidence="1">
    <location>
        <begin position="95"/>
        <end position="112"/>
    </location>
</feature>